<dbReference type="SUPFAM" id="SSF56436">
    <property type="entry name" value="C-type lectin-like"/>
    <property type="match status" value="2"/>
</dbReference>
<dbReference type="InterPro" id="IPR001304">
    <property type="entry name" value="C-type_lectin-like"/>
</dbReference>
<dbReference type="InterPro" id="IPR050111">
    <property type="entry name" value="C-type_lectin/snaclec_domain"/>
</dbReference>
<keyword evidence="1" id="KW-0732">Signal</keyword>
<sequence length="423" mass="48539">MLKISLWCLIVAFFYVHCLQRDTWYSRLHKEATNSSLGVLYGEVASFVHCAGLCAWDDYCMELIYSEISRQCIGLHCLNKGSQSYQNVVPSVPQMLYFGKEFNWVEYSGHYYFFGAENVTWIDAKMECQKMCAHLAEVETKEESEWLAATFLMKDSCTILSRTCTAWIGGNDIKTEGQFVWDKSNTTIGFSNWSPGNPSIDFPDQAPTRDCVDLYRDGKWNDRRLPIAQIKAQVWDIFFSQNNTLFLKNDDVALFEVQHVSVMQCAALCFCKTCCKAFMFNTASHQCIGLHFPDFESNVNLITFPLYEGYVTYQKECENGWLEFGGHCYILLEKKSTWAEARMECQKMRSYLVEIESTMEAEWISKTFIDQGKAFISDPPDLAIGEEVAAPWGKFPVHCKCKKDQGWIGTVQVPDSSELRKDP</sequence>
<evidence type="ECO:0000256" key="1">
    <source>
        <dbReference type="SAM" id="SignalP"/>
    </source>
</evidence>
<accession>A0A8W8P0P6</accession>
<dbReference type="Proteomes" id="UP000005408">
    <property type="component" value="Unassembled WGS sequence"/>
</dbReference>
<dbReference type="InterPro" id="IPR016186">
    <property type="entry name" value="C-type_lectin-like/link_sf"/>
</dbReference>
<evidence type="ECO:0000313" key="3">
    <source>
        <dbReference type="EnsemblMetazoa" id="G8003.1:cds"/>
    </source>
</evidence>
<proteinExistence type="predicted"/>
<dbReference type="InterPro" id="IPR016187">
    <property type="entry name" value="CTDL_fold"/>
</dbReference>
<dbReference type="PANTHER" id="PTHR22803">
    <property type="entry name" value="MANNOSE, PHOSPHOLIPASE, LECTIN RECEPTOR RELATED"/>
    <property type="match status" value="1"/>
</dbReference>
<dbReference type="SMART" id="SM00034">
    <property type="entry name" value="CLECT"/>
    <property type="match status" value="2"/>
</dbReference>
<dbReference type="Gene3D" id="3.10.100.10">
    <property type="entry name" value="Mannose-Binding Protein A, subunit A"/>
    <property type="match status" value="2"/>
</dbReference>
<dbReference type="CDD" id="cd00037">
    <property type="entry name" value="CLECT"/>
    <property type="match status" value="1"/>
</dbReference>
<feature type="chain" id="PRO_5036460258" description="C-type lectin domain-containing protein" evidence="1">
    <location>
        <begin position="21"/>
        <end position="423"/>
    </location>
</feature>
<evidence type="ECO:0000313" key="4">
    <source>
        <dbReference type="Proteomes" id="UP000005408"/>
    </source>
</evidence>
<organism evidence="3 4">
    <name type="scientific">Magallana gigas</name>
    <name type="common">Pacific oyster</name>
    <name type="synonym">Crassostrea gigas</name>
    <dbReference type="NCBI Taxonomy" id="29159"/>
    <lineage>
        <taxon>Eukaryota</taxon>
        <taxon>Metazoa</taxon>
        <taxon>Spiralia</taxon>
        <taxon>Lophotrochozoa</taxon>
        <taxon>Mollusca</taxon>
        <taxon>Bivalvia</taxon>
        <taxon>Autobranchia</taxon>
        <taxon>Pteriomorphia</taxon>
        <taxon>Ostreida</taxon>
        <taxon>Ostreoidea</taxon>
        <taxon>Ostreidae</taxon>
        <taxon>Magallana</taxon>
    </lineage>
</organism>
<dbReference type="EnsemblMetazoa" id="G8003.1">
    <property type="protein sequence ID" value="G8003.1:cds"/>
    <property type="gene ID" value="G8003"/>
</dbReference>
<dbReference type="SUPFAM" id="SSF57414">
    <property type="entry name" value="Hairpin loop containing domain-like"/>
    <property type="match status" value="1"/>
</dbReference>
<keyword evidence="4" id="KW-1185">Reference proteome</keyword>
<dbReference type="Pfam" id="PF00059">
    <property type="entry name" value="Lectin_C"/>
    <property type="match status" value="1"/>
</dbReference>
<protein>
    <recommendedName>
        <fullName evidence="2">C-type lectin domain-containing protein</fullName>
    </recommendedName>
</protein>
<reference evidence="3" key="1">
    <citation type="submission" date="2022-08" db="UniProtKB">
        <authorList>
            <consortium name="EnsemblMetazoa"/>
        </authorList>
    </citation>
    <scope>IDENTIFICATION</scope>
    <source>
        <strain evidence="3">05x7-T-G4-1.051#20</strain>
    </source>
</reference>
<dbReference type="PROSITE" id="PS50041">
    <property type="entry name" value="C_TYPE_LECTIN_2"/>
    <property type="match status" value="1"/>
</dbReference>
<feature type="signal peptide" evidence="1">
    <location>
        <begin position="1"/>
        <end position="20"/>
    </location>
</feature>
<evidence type="ECO:0000259" key="2">
    <source>
        <dbReference type="PROSITE" id="PS50041"/>
    </source>
</evidence>
<name>A0A8W8P0P6_MAGGI</name>
<feature type="domain" description="C-type lectin" evidence="2">
    <location>
        <begin position="107"/>
        <end position="222"/>
    </location>
</feature>
<dbReference type="AlphaFoldDB" id="A0A8W8P0P6"/>